<dbReference type="InParanoid" id="A0A1C7NRF8"/>
<dbReference type="OrthoDB" id="2239391at2759"/>
<dbReference type="AlphaFoldDB" id="A0A1C7NRF8"/>
<dbReference type="Proteomes" id="UP000093000">
    <property type="component" value="Unassembled WGS sequence"/>
</dbReference>
<dbReference type="STRING" id="101091.A0A1C7NRF8"/>
<sequence length="161" mass="18066">MKLAFLLNVAAFLRPSDLARMPLASCTVAPDRFTFQVVSPKETSGCRSIIKNYAIHLHRDSSLCPGFLLAFFGYKATTEITTLRSLGSSAALDKDISKDTLVALGNWSQSQTFENYYQRSHMLQMNFASTLMSIEIDNLISLDLDEDKELFEDTLDPLDQQ</sequence>
<proteinExistence type="predicted"/>
<protein>
    <recommendedName>
        <fullName evidence="4">Ndc10 domain-containing protein</fullName>
    </recommendedName>
</protein>
<keyword evidence="1" id="KW-0732">Signal</keyword>
<dbReference type="EMBL" id="LUGH01000009">
    <property type="protein sequence ID" value="OBZ91550.1"/>
    <property type="molecule type" value="Genomic_DNA"/>
</dbReference>
<evidence type="ECO:0000256" key="1">
    <source>
        <dbReference type="SAM" id="SignalP"/>
    </source>
</evidence>
<comment type="caution">
    <text evidence="2">The sequence shown here is derived from an EMBL/GenBank/DDBJ whole genome shotgun (WGS) entry which is preliminary data.</text>
</comment>
<accession>A0A1C7NRF8</accession>
<reference evidence="2 3" key="1">
    <citation type="submission" date="2016-03" db="EMBL/GenBank/DDBJ databases">
        <title>Choanephora cucurbitarum.</title>
        <authorList>
            <person name="Min B."/>
            <person name="Park H."/>
            <person name="Park J.-H."/>
            <person name="Shin H.-D."/>
            <person name="Choi I.-G."/>
        </authorList>
    </citation>
    <scope>NUCLEOTIDE SEQUENCE [LARGE SCALE GENOMIC DNA]</scope>
    <source>
        <strain evidence="2 3">KUS-F28377</strain>
    </source>
</reference>
<gene>
    <name evidence="2" type="ORF">A0J61_00405</name>
</gene>
<organism evidence="2 3">
    <name type="scientific">Choanephora cucurbitarum</name>
    <dbReference type="NCBI Taxonomy" id="101091"/>
    <lineage>
        <taxon>Eukaryota</taxon>
        <taxon>Fungi</taxon>
        <taxon>Fungi incertae sedis</taxon>
        <taxon>Mucoromycota</taxon>
        <taxon>Mucoromycotina</taxon>
        <taxon>Mucoromycetes</taxon>
        <taxon>Mucorales</taxon>
        <taxon>Mucorineae</taxon>
        <taxon>Choanephoraceae</taxon>
        <taxon>Choanephoroideae</taxon>
        <taxon>Choanephora</taxon>
    </lineage>
</organism>
<feature type="chain" id="PRO_5008889857" description="Ndc10 domain-containing protein" evidence="1">
    <location>
        <begin position="19"/>
        <end position="161"/>
    </location>
</feature>
<feature type="signal peptide" evidence="1">
    <location>
        <begin position="1"/>
        <end position="18"/>
    </location>
</feature>
<keyword evidence="3" id="KW-1185">Reference proteome</keyword>
<name>A0A1C7NRF8_9FUNG</name>
<evidence type="ECO:0000313" key="2">
    <source>
        <dbReference type="EMBL" id="OBZ91550.1"/>
    </source>
</evidence>
<evidence type="ECO:0000313" key="3">
    <source>
        <dbReference type="Proteomes" id="UP000093000"/>
    </source>
</evidence>
<evidence type="ECO:0008006" key="4">
    <source>
        <dbReference type="Google" id="ProtNLM"/>
    </source>
</evidence>